<feature type="domain" description="WAP" evidence="9">
    <location>
        <begin position="425"/>
        <end position="473"/>
    </location>
</feature>
<dbReference type="SMART" id="SM00217">
    <property type="entry name" value="WAP"/>
    <property type="match status" value="2"/>
</dbReference>
<dbReference type="GO" id="GO:0030414">
    <property type="term" value="F:peptidase inhibitor activity"/>
    <property type="evidence" value="ECO:0007669"/>
    <property type="project" value="InterPro"/>
</dbReference>
<dbReference type="InterPro" id="IPR003410">
    <property type="entry name" value="HYR_dom"/>
</dbReference>
<evidence type="ECO:0000256" key="1">
    <source>
        <dbReference type="ARBA" id="ARBA00022737"/>
    </source>
</evidence>
<dbReference type="PROSITE" id="PS50026">
    <property type="entry name" value="EGF_3"/>
    <property type="match status" value="3"/>
</dbReference>
<comment type="caution">
    <text evidence="2">Lacks conserved residue(s) required for the propagation of feature annotation.</text>
</comment>
<dbReference type="PROSITE" id="PS51390">
    <property type="entry name" value="WAP"/>
    <property type="match status" value="2"/>
</dbReference>
<evidence type="ECO:0000259" key="8">
    <source>
        <dbReference type="PROSITE" id="PS50825"/>
    </source>
</evidence>
<dbReference type="PROSITE" id="PS50184">
    <property type="entry name" value="VWFC_2"/>
    <property type="match status" value="2"/>
</dbReference>
<dbReference type="Proteomes" id="UP000005408">
    <property type="component" value="Unassembled WGS sequence"/>
</dbReference>
<keyword evidence="4" id="KW-1133">Transmembrane helix</keyword>
<keyword evidence="2" id="KW-0245">EGF-like domain</keyword>
<keyword evidence="5" id="KW-0732">Signal</keyword>
<feature type="domain" description="VWFC" evidence="7">
    <location>
        <begin position="286"/>
        <end position="353"/>
    </location>
</feature>
<feature type="chain" id="PRO_5036505328" evidence="5">
    <location>
        <begin position="23"/>
        <end position="855"/>
    </location>
</feature>
<dbReference type="PRINTS" id="PR00003">
    <property type="entry name" value="4DISULPHCORE"/>
</dbReference>
<protein>
    <submittedName>
        <fullName evidence="10">Uncharacterized protein</fullName>
    </submittedName>
</protein>
<proteinExistence type="predicted"/>
<keyword evidence="4" id="KW-0472">Membrane</keyword>
<keyword evidence="11" id="KW-1185">Reference proteome</keyword>
<evidence type="ECO:0000259" key="6">
    <source>
        <dbReference type="PROSITE" id="PS50026"/>
    </source>
</evidence>
<feature type="region of interest" description="Disordered" evidence="3">
    <location>
        <begin position="800"/>
        <end position="829"/>
    </location>
</feature>
<dbReference type="EnsemblMetazoa" id="G18230.6">
    <property type="protein sequence ID" value="G18230.6:cds"/>
    <property type="gene ID" value="G18230"/>
</dbReference>
<dbReference type="OrthoDB" id="5912026at2759"/>
<keyword evidence="1" id="KW-0677">Repeat</keyword>
<feature type="signal peptide" evidence="5">
    <location>
        <begin position="1"/>
        <end position="22"/>
    </location>
</feature>
<dbReference type="InterPro" id="IPR036645">
    <property type="entry name" value="Elafin-like_sf"/>
</dbReference>
<feature type="domain" description="EGF-like" evidence="6">
    <location>
        <begin position="387"/>
        <end position="422"/>
    </location>
</feature>
<dbReference type="Gene3D" id="2.10.25.10">
    <property type="entry name" value="Laminin"/>
    <property type="match status" value="3"/>
</dbReference>
<feature type="domain" description="EGF-like" evidence="6">
    <location>
        <begin position="168"/>
        <end position="203"/>
    </location>
</feature>
<reference evidence="10" key="1">
    <citation type="submission" date="2022-08" db="UniProtKB">
        <authorList>
            <consortium name="EnsemblMetazoa"/>
        </authorList>
    </citation>
    <scope>IDENTIFICATION</scope>
    <source>
        <strain evidence="10">05x7-T-G4-1.051#20</strain>
    </source>
</reference>
<dbReference type="PROSITE" id="PS01186">
    <property type="entry name" value="EGF_2"/>
    <property type="match status" value="1"/>
</dbReference>
<feature type="disulfide bond" evidence="2">
    <location>
        <begin position="207"/>
        <end position="217"/>
    </location>
</feature>
<dbReference type="InterPro" id="IPR001007">
    <property type="entry name" value="VWF_dom"/>
</dbReference>
<feature type="disulfide bond" evidence="2">
    <location>
        <begin position="391"/>
        <end position="401"/>
    </location>
</feature>
<feature type="compositionally biased region" description="Basic and acidic residues" evidence="3">
    <location>
        <begin position="800"/>
        <end position="811"/>
    </location>
</feature>
<keyword evidence="4" id="KW-0812">Transmembrane</keyword>
<feature type="disulfide bond" evidence="2">
    <location>
        <begin position="412"/>
        <end position="421"/>
    </location>
</feature>
<evidence type="ECO:0000256" key="4">
    <source>
        <dbReference type="SAM" id="Phobius"/>
    </source>
</evidence>
<feature type="disulfide bond" evidence="2">
    <location>
        <begin position="193"/>
        <end position="202"/>
    </location>
</feature>
<dbReference type="PROSITE" id="PS50825">
    <property type="entry name" value="HYR"/>
    <property type="match status" value="1"/>
</dbReference>
<dbReference type="CDD" id="cd00199">
    <property type="entry name" value="WAP"/>
    <property type="match status" value="1"/>
</dbReference>
<dbReference type="SMART" id="SM00214">
    <property type="entry name" value="VWC"/>
    <property type="match status" value="2"/>
</dbReference>
<dbReference type="AlphaFoldDB" id="A0A8W8JB14"/>
<sequence>MMNLKYTFVLLILAAFLALGEGGRRRRNRNCPRSDPESNGDHWCCDVKTKNTTMWDFFLWPCDEMDALQEENGGENPPENQMEWSEHSRKRRSGDHGWWEGWCIVWVRFNVTVTYNDWKCCDGWSMDLYGYCSIADDGSTDLYCDNGGTPIDNAYCACPHGFTGTHCETPICTPACQNNGHCGARDGRPICVCPHNFAGDYCETPVCDRPCQNGGLCVADACDTRCRCKAGFAGKYCEIVIKEGECPSKFYGACHEACNTDTDCLGVNKCCYNGCGHECMKPINSSRCVYKNRTYNVGERMFKDDCTTCLCQGEGMTSDPSGFDCFTITCAVWRCPDGMVMKTTPGQCCGHCEAIECPNGCGEGECKMVNGSPQCACPSNFRGESCQIPVCASSCLNGGTCVASGGNTYCICGSSYTGRRCEIKVESHEGLCPSVKMSLEYCRNLSDCQYDSQCQGHQKCCKLGCGFKCMAAVNQDVCILGGVTYRKGDFHQRSACESCQCMGQGQGNDPSGFNCISIMCAMVMCPPGFVETVSKDVCCPFCKEEKTPDPAFTKCPEKITIEVNSYDSSVNLEKSLLPKLEALDGRGKPLEISLSQRQLRHCACPHSQRNIHNIVASTAPDYLGRTATCAVAVKVKDVHPPRFTSCPSNIEVFTKEIVTWDKPKVGDNVGINNIDFLGSQHNNTFFLSGSFLLGYIARDFEGNVAVCQFTVSVWEEDSTDVSMPHQMKKIQEDNAQSKSLFIGIGAALGILIAIAVGVALYICCRRSAARAAPPHDTSQHQGYDNGIYAIYGTPPPDYDYPGKDKLPKYSESEPPEYETVDPFPKESQEVVNPTYVSTIDVKLDLDNKTNEDLCE</sequence>
<evidence type="ECO:0000259" key="7">
    <source>
        <dbReference type="PROSITE" id="PS50184"/>
    </source>
</evidence>
<evidence type="ECO:0000256" key="2">
    <source>
        <dbReference type="PROSITE-ProRule" id="PRU00076"/>
    </source>
</evidence>
<feature type="domain" description="WAP" evidence="9">
    <location>
        <begin position="239"/>
        <end position="283"/>
    </location>
</feature>
<feature type="transmembrane region" description="Helical" evidence="4">
    <location>
        <begin position="740"/>
        <end position="763"/>
    </location>
</feature>
<dbReference type="OMA" id="CINTWSS"/>
<dbReference type="Gene3D" id="4.10.75.10">
    <property type="entry name" value="Elafin-like"/>
    <property type="match status" value="2"/>
</dbReference>
<feature type="disulfide bond" evidence="2">
    <location>
        <begin position="172"/>
        <end position="182"/>
    </location>
</feature>
<dbReference type="Pfam" id="PF00095">
    <property type="entry name" value="WAP"/>
    <property type="match status" value="2"/>
</dbReference>
<dbReference type="Pfam" id="PF02494">
    <property type="entry name" value="HYR"/>
    <property type="match status" value="1"/>
</dbReference>
<name>A0A8W8JB14_MAGGI</name>
<dbReference type="PANTHER" id="PTHR24273:SF32">
    <property type="entry name" value="HYALIN"/>
    <property type="match status" value="1"/>
</dbReference>
<evidence type="ECO:0000313" key="11">
    <source>
        <dbReference type="Proteomes" id="UP000005408"/>
    </source>
</evidence>
<keyword evidence="2" id="KW-1015">Disulfide bond</keyword>
<feature type="domain" description="EGF-like" evidence="6">
    <location>
        <begin position="204"/>
        <end position="238"/>
    </location>
</feature>
<dbReference type="PROSITE" id="PS01208">
    <property type="entry name" value="VWFC_1"/>
    <property type="match status" value="1"/>
</dbReference>
<dbReference type="SUPFAM" id="SSF57256">
    <property type="entry name" value="Elafin-like"/>
    <property type="match status" value="2"/>
</dbReference>
<evidence type="ECO:0000256" key="3">
    <source>
        <dbReference type="SAM" id="MobiDB-lite"/>
    </source>
</evidence>
<feature type="disulfide bond" evidence="2">
    <location>
        <begin position="228"/>
        <end position="237"/>
    </location>
</feature>
<dbReference type="SUPFAM" id="SSF57196">
    <property type="entry name" value="EGF/Laminin"/>
    <property type="match status" value="2"/>
</dbReference>
<dbReference type="GO" id="GO:0005576">
    <property type="term" value="C:extracellular region"/>
    <property type="evidence" value="ECO:0007669"/>
    <property type="project" value="InterPro"/>
</dbReference>
<evidence type="ECO:0000259" key="9">
    <source>
        <dbReference type="PROSITE" id="PS51390"/>
    </source>
</evidence>
<dbReference type="InterPro" id="IPR000742">
    <property type="entry name" value="EGF"/>
</dbReference>
<evidence type="ECO:0000313" key="10">
    <source>
        <dbReference type="EnsemblMetazoa" id="G18230.6:cds"/>
    </source>
</evidence>
<dbReference type="PANTHER" id="PTHR24273">
    <property type="entry name" value="FI04643P-RELATED"/>
    <property type="match status" value="1"/>
</dbReference>
<evidence type="ECO:0000256" key="5">
    <source>
        <dbReference type="SAM" id="SignalP"/>
    </source>
</evidence>
<feature type="domain" description="VWFC" evidence="7">
    <location>
        <begin position="476"/>
        <end position="543"/>
    </location>
</feature>
<feature type="domain" description="HYR" evidence="8">
    <location>
        <begin position="636"/>
        <end position="715"/>
    </location>
</feature>
<dbReference type="SMART" id="SM00181">
    <property type="entry name" value="EGF"/>
    <property type="match status" value="5"/>
</dbReference>
<dbReference type="InterPro" id="IPR008197">
    <property type="entry name" value="WAP_dom"/>
</dbReference>
<dbReference type="PROSITE" id="PS00022">
    <property type="entry name" value="EGF_1"/>
    <property type="match status" value="3"/>
</dbReference>
<organism evidence="10 11">
    <name type="scientific">Magallana gigas</name>
    <name type="common">Pacific oyster</name>
    <name type="synonym">Crassostrea gigas</name>
    <dbReference type="NCBI Taxonomy" id="29159"/>
    <lineage>
        <taxon>Eukaryota</taxon>
        <taxon>Metazoa</taxon>
        <taxon>Spiralia</taxon>
        <taxon>Lophotrochozoa</taxon>
        <taxon>Mollusca</taxon>
        <taxon>Bivalvia</taxon>
        <taxon>Autobranchia</taxon>
        <taxon>Pteriomorphia</taxon>
        <taxon>Ostreida</taxon>
        <taxon>Ostreoidea</taxon>
        <taxon>Ostreidae</taxon>
        <taxon>Magallana</taxon>
    </lineage>
</organism>
<accession>A0A8W8JB14</accession>